<dbReference type="InterPro" id="IPR000792">
    <property type="entry name" value="Tscrpt_reg_LuxR_C"/>
</dbReference>
<dbReference type="GO" id="GO:0016987">
    <property type="term" value="F:sigma factor activity"/>
    <property type="evidence" value="ECO:0007669"/>
    <property type="project" value="UniProtKB-KW"/>
</dbReference>
<dbReference type="SUPFAM" id="SSF88946">
    <property type="entry name" value="Sigma2 domain of RNA polymerase sigma factors"/>
    <property type="match status" value="1"/>
</dbReference>
<gene>
    <name evidence="10" type="ORF">AKG39_03440</name>
</gene>
<dbReference type="InterPro" id="IPR013325">
    <property type="entry name" value="RNA_pol_sigma_r2"/>
</dbReference>
<proteinExistence type="inferred from homology"/>
<evidence type="ECO:0000313" key="10">
    <source>
        <dbReference type="EMBL" id="KNZ42793.1"/>
    </source>
</evidence>
<dbReference type="GO" id="GO:0003677">
    <property type="term" value="F:DNA binding"/>
    <property type="evidence" value="ECO:0007669"/>
    <property type="project" value="UniProtKB-KW"/>
</dbReference>
<dbReference type="GO" id="GO:0006352">
    <property type="term" value="P:DNA-templated transcription initiation"/>
    <property type="evidence" value="ECO:0007669"/>
    <property type="project" value="InterPro"/>
</dbReference>
<organism evidence="10 11">
    <name type="scientific">Acetobacterium bakii</name>
    <dbReference type="NCBI Taxonomy" id="52689"/>
    <lineage>
        <taxon>Bacteria</taxon>
        <taxon>Bacillati</taxon>
        <taxon>Bacillota</taxon>
        <taxon>Clostridia</taxon>
        <taxon>Eubacteriales</taxon>
        <taxon>Eubacteriaceae</taxon>
        <taxon>Acetobacterium</taxon>
    </lineage>
</organism>
<evidence type="ECO:0000256" key="4">
    <source>
        <dbReference type="ARBA" id="ARBA00023082"/>
    </source>
</evidence>
<accession>A0A0L6U2Q2</accession>
<feature type="domain" description="HTH luxR-type" evidence="8">
    <location>
        <begin position="175"/>
        <end position="202"/>
    </location>
</feature>
<dbReference type="Gene3D" id="1.10.10.10">
    <property type="entry name" value="Winged helix-like DNA-binding domain superfamily/Winged helix DNA-binding domain"/>
    <property type="match status" value="1"/>
</dbReference>
<dbReference type="PANTHER" id="PTHR30385">
    <property type="entry name" value="SIGMA FACTOR F FLAGELLAR"/>
    <property type="match status" value="1"/>
</dbReference>
<dbReference type="InterPro" id="IPR007627">
    <property type="entry name" value="RNA_pol_sigma70_r2"/>
</dbReference>
<dbReference type="InterPro" id="IPR014284">
    <property type="entry name" value="RNA_pol_sigma-70_dom"/>
</dbReference>
<keyword evidence="4" id="KW-0731">Sigma factor</keyword>
<dbReference type="PATRIC" id="fig|52689.4.peg.3730"/>
<sequence length="207" mass="24112">MRGCKMEKKDLELIDENEIIYRAQNGDKEAELHLLQKYRKNVLVRTRSYFLVGGDNEDLIQEGMIGLFRAIWDYRDDRNAQFSTFANLCIERQIQTAISSANRQKHLPLNNSVSIYSSISEEEPSLIIIDQLMDRKIVEPGVKLIREEELQQLIEDVRRELSKFEKKVLSYYIKGASYHEISMALACGSKSVDNALQRIKKKIRKQL</sequence>
<comment type="caution">
    <text evidence="10">The sequence shown here is derived from an EMBL/GenBank/DDBJ whole genome shotgun (WGS) entry which is preliminary data.</text>
</comment>
<dbReference type="InterPro" id="IPR016032">
    <property type="entry name" value="Sig_transdc_resp-reg_C-effctor"/>
</dbReference>
<comment type="function">
    <text evidence="7">Sigma factors are initiation factors that promote the attachment of RNA polymerase to specific initiation sites and are then released. Sigma-S contributes to the protection against external stress, thus playing a role in cellular fitness and survival.</text>
</comment>
<dbReference type="NCBIfam" id="NF006148">
    <property type="entry name" value="PRK08295.1-5"/>
    <property type="match status" value="1"/>
</dbReference>
<dbReference type="PROSITE" id="PS00622">
    <property type="entry name" value="HTH_LUXR_1"/>
    <property type="match status" value="1"/>
</dbReference>
<dbReference type="InterPro" id="IPR036388">
    <property type="entry name" value="WH-like_DNA-bd_sf"/>
</dbReference>
<comment type="similarity">
    <text evidence="1">Belongs to the sigma-70 factor family.</text>
</comment>
<dbReference type="PROSITE" id="PS00715">
    <property type="entry name" value="SIGMA70_1"/>
    <property type="match status" value="1"/>
</dbReference>
<keyword evidence="3" id="KW-0805">Transcription regulation</keyword>
<evidence type="ECO:0000256" key="3">
    <source>
        <dbReference type="ARBA" id="ARBA00023015"/>
    </source>
</evidence>
<evidence type="ECO:0000256" key="7">
    <source>
        <dbReference type="ARBA" id="ARBA00024701"/>
    </source>
</evidence>
<dbReference type="STRING" id="52689.AKG39_03440"/>
<feature type="domain" description="RNA polymerase sigma-70" evidence="9">
    <location>
        <begin position="58"/>
        <end position="71"/>
    </location>
</feature>
<dbReference type="AlphaFoldDB" id="A0A0L6U2Q2"/>
<dbReference type="InterPro" id="IPR000943">
    <property type="entry name" value="RNA_pol_sigma70"/>
</dbReference>
<dbReference type="PIRSF" id="PIRSF002939">
    <property type="entry name" value="RNA_polymerase_sigma-H_factor"/>
    <property type="match status" value="1"/>
</dbReference>
<dbReference type="Gene3D" id="1.20.120.1810">
    <property type="match status" value="1"/>
</dbReference>
<dbReference type="Proteomes" id="UP000036873">
    <property type="component" value="Unassembled WGS sequence"/>
</dbReference>
<dbReference type="PANTHER" id="PTHR30385:SF1">
    <property type="entry name" value="RNA POLYMERASE SIGMA-H FACTOR"/>
    <property type="match status" value="1"/>
</dbReference>
<name>A0A0L6U2Q2_9FIRM</name>
<protein>
    <recommendedName>
        <fullName evidence="2">RNA polymerase sigma factor SigS</fullName>
    </recommendedName>
</protein>
<evidence type="ECO:0000256" key="2">
    <source>
        <dbReference type="ARBA" id="ARBA00021245"/>
    </source>
</evidence>
<dbReference type="NCBIfam" id="TIGR02937">
    <property type="entry name" value="sigma70-ECF"/>
    <property type="match status" value="1"/>
</dbReference>
<keyword evidence="6" id="KW-0804">Transcription</keyword>
<evidence type="ECO:0000259" key="8">
    <source>
        <dbReference type="PROSITE" id="PS00622"/>
    </source>
</evidence>
<dbReference type="InterPro" id="IPR016371">
    <property type="entry name" value="RNA_pol_sigma-H_factor"/>
</dbReference>
<dbReference type="Pfam" id="PF04542">
    <property type="entry name" value="Sigma70_r2"/>
    <property type="match status" value="1"/>
</dbReference>
<dbReference type="EMBL" id="LGYO01000008">
    <property type="protein sequence ID" value="KNZ42793.1"/>
    <property type="molecule type" value="Genomic_DNA"/>
</dbReference>
<dbReference type="PRINTS" id="PR00046">
    <property type="entry name" value="SIGMA70FCT"/>
</dbReference>
<evidence type="ECO:0000259" key="9">
    <source>
        <dbReference type="PROSITE" id="PS00715"/>
    </source>
</evidence>
<evidence type="ECO:0000256" key="6">
    <source>
        <dbReference type="ARBA" id="ARBA00023163"/>
    </source>
</evidence>
<reference evidence="11" key="1">
    <citation type="submission" date="2015-07" db="EMBL/GenBank/DDBJ databases">
        <title>Draft genome sequence of Acetobacterium bakii DSM 8293, a potential psychrophilic chemical producer through syngas fermentation.</title>
        <authorList>
            <person name="Song Y."/>
            <person name="Hwang S."/>
            <person name="Cho B.-K."/>
        </authorList>
    </citation>
    <scope>NUCLEOTIDE SEQUENCE [LARGE SCALE GENOMIC DNA]</scope>
    <source>
        <strain evidence="11">DSM 8239</strain>
    </source>
</reference>
<keyword evidence="5" id="KW-0238">DNA-binding</keyword>
<dbReference type="SUPFAM" id="SSF46894">
    <property type="entry name" value="C-terminal effector domain of the bipartite response regulators"/>
    <property type="match status" value="1"/>
</dbReference>
<keyword evidence="11" id="KW-1185">Reference proteome</keyword>
<evidence type="ECO:0000256" key="1">
    <source>
        <dbReference type="ARBA" id="ARBA00007788"/>
    </source>
</evidence>
<evidence type="ECO:0000256" key="5">
    <source>
        <dbReference type="ARBA" id="ARBA00023125"/>
    </source>
</evidence>
<evidence type="ECO:0000313" key="11">
    <source>
        <dbReference type="Proteomes" id="UP000036873"/>
    </source>
</evidence>